<keyword evidence="1" id="KW-0812">Transmembrane</keyword>
<dbReference type="AlphaFoldDB" id="A0A1A9X1K4"/>
<keyword evidence="1" id="KW-0472">Membrane</keyword>
<protein>
    <submittedName>
        <fullName evidence="2">Uncharacterized protein</fullName>
    </submittedName>
</protein>
<keyword evidence="3" id="KW-1185">Reference proteome</keyword>
<proteinExistence type="predicted"/>
<reference evidence="3" key="1">
    <citation type="submission" date="2014-03" db="EMBL/GenBank/DDBJ databases">
        <authorList>
            <person name="Aksoy S."/>
            <person name="Warren W."/>
            <person name="Wilson R.K."/>
        </authorList>
    </citation>
    <scope>NUCLEOTIDE SEQUENCE [LARGE SCALE GENOMIC DNA]</scope>
    <source>
        <strain evidence="3">IAEA</strain>
    </source>
</reference>
<accession>A0A1A9X1K4</accession>
<organism evidence="2 3">
    <name type="scientific">Glossina brevipalpis</name>
    <dbReference type="NCBI Taxonomy" id="37001"/>
    <lineage>
        <taxon>Eukaryota</taxon>
        <taxon>Metazoa</taxon>
        <taxon>Ecdysozoa</taxon>
        <taxon>Arthropoda</taxon>
        <taxon>Hexapoda</taxon>
        <taxon>Insecta</taxon>
        <taxon>Pterygota</taxon>
        <taxon>Neoptera</taxon>
        <taxon>Endopterygota</taxon>
        <taxon>Diptera</taxon>
        <taxon>Brachycera</taxon>
        <taxon>Muscomorpha</taxon>
        <taxon>Hippoboscoidea</taxon>
        <taxon>Glossinidae</taxon>
        <taxon>Glossina</taxon>
    </lineage>
</organism>
<feature type="transmembrane region" description="Helical" evidence="1">
    <location>
        <begin position="26"/>
        <end position="47"/>
    </location>
</feature>
<dbReference type="VEuPathDB" id="VectorBase:GBRI040800"/>
<name>A0A1A9X1K4_9MUSC</name>
<keyword evidence="1" id="KW-1133">Transmembrane helix</keyword>
<evidence type="ECO:0000313" key="3">
    <source>
        <dbReference type="Proteomes" id="UP000091820"/>
    </source>
</evidence>
<evidence type="ECO:0000256" key="1">
    <source>
        <dbReference type="SAM" id="Phobius"/>
    </source>
</evidence>
<dbReference type="Proteomes" id="UP000091820">
    <property type="component" value="Unassembled WGS sequence"/>
</dbReference>
<evidence type="ECO:0000313" key="2">
    <source>
        <dbReference type="EnsemblMetazoa" id="GBRI040800-PA"/>
    </source>
</evidence>
<dbReference type="EnsemblMetazoa" id="GBRI040800-RA">
    <property type="protein sequence ID" value="GBRI040800-PA"/>
    <property type="gene ID" value="GBRI040800"/>
</dbReference>
<reference evidence="2" key="2">
    <citation type="submission" date="2020-05" db="UniProtKB">
        <authorList>
            <consortium name="EnsemblMetazoa"/>
        </authorList>
    </citation>
    <scope>IDENTIFICATION</scope>
    <source>
        <strain evidence="2">IAEA</strain>
    </source>
</reference>
<sequence>MKLEEAENELIVGKLSLLKSWKEREAFLSALMVVTVITCIVIFWFGLSQNINVAGRQIVHIYFRFYNLTSAGKSVGDKCAAAAAAAVVYISLLLFKDNPKISAIFIPKATTTTLLVDCFDEGTFSICEVFEILILYDSDHIQLLGVSLIKMEIVNNYL</sequence>